<dbReference type="Pfam" id="PF00107">
    <property type="entry name" value="ADH_zinc_N"/>
    <property type="match status" value="1"/>
</dbReference>
<keyword evidence="9" id="KW-1185">Reference proteome</keyword>
<evidence type="ECO:0000256" key="1">
    <source>
        <dbReference type="ARBA" id="ARBA00001947"/>
    </source>
</evidence>
<name>X5DV68_9CORY</name>
<evidence type="ECO:0000259" key="7">
    <source>
        <dbReference type="SMART" id="SM00829"/>
    </source>
</evidence>
<dbReference type="EMBL" id="CP006842">
    <property type="protein sequence ID" value="AHW64547.1"/>
    <property type="molecule type" value="Genomic_DNA"/>
</dbReference>
<dbReference type="GO" id="GO:0000721">
    <property type="term" value="F:(R,R)-butanediol dehydrogenase activity"/>
    <property type="evidence" value="ECO:0007669"/>
    <property type="project" value="UniProtKB-EC"/>
</dbReference>
<keyword evidence="4 6" id="KW-0862">Zinc</keyword>
<dbReference type="Gene3D" id="3.90.180.10">
    <property type="entry name" value="Medium-chain alcohol dehydrogenases, catalytic domain"/>
    <property type="match status" value="1"/>
</dbReference>
<dbReference type="Proteomes" id="UP000023703">
    <property type="component" value="Chromosome"/>
</dbReference>
<comment type="similarity">
    <text evidence="2 6">Belongs to the zinc-containing alcohol dehydrogenase family.</text>
</comment>
<accession>X5DV68</accession>
<dbReference type="PROSITE" id="PS00059">
    <property type="entry name" value="ADH_ZINC"/>
    <property type="match status" value="1"/>
</dbReference>
<sequence>MRAARFYDRGDIRVEDIDPQPLEFGTARIDVAWCGICGTDLHEYLDGPIFCPACGKPHPISGEDAPVTLGHEFSGVVSEVGEGIDDLAVGDHVVVEPYIIADDVDTGPDSTTYHLSENMNFIGLAGRGGGLSENVVVRRRWIHKISDSVPLDQAALIEPLSVGYHAVERSGLSADGASPAGKTALIGGAGPIGLLTAAVLKALGVRVVMSELSELRRQKALDAGVADVVLNPSEVDVVAEVATLTDGVGADVAFECTSVQVVLDTLMDALRPTGVLVVVSIWGHRSEFDMHKLVMKELDVRGTIGYVNSHPKTIELVESGKIDLSPFITGKIGLDGLVDEGFDTLINRNETAVKILVSPSGNGID</sequence>
<protein>
    <submittedName>
        <fullName evidence="8">(R,R)-butanediol dehydrogenase</fullName>
        <ecNumber evidence="8">1.1.1.4</ecNumber>
    </submittedName>
</protein>
<dbReference type="SUPFAM" id="SSF50129">
    <property type="entry name" value="GroES-like"/>
    <property type="match status" value="1"/>
</dbReference>
<evidence type="ECO:0000256" key="6">
    <source>
        <dbReference type="RuleBase" id="RU361277"/>
    </source>
</evidence>
<dbReference type="PANTHER" id="PTHR43161">
    <property type="entry name" value="SORBITOL DEHYDROGENASE"/>
    <property type="match status" value="1"/>
</dbReference>
<evidence type="ECO:0000256" key="4">
    <source>
        <dbReference type="ARBA" id="ARBA00022833"/>
    </source>
</evidence>
<dbReference type="PANTHER" id="PTHR43161:SF26">
    <property type="entry name" value="GALACTITOL 1-PHOSPHATE 5-DEHYDROGENASE"/>
    <property type="match status" value="1"/>
</dbReference>
<evidence type="ECO:0000256" key="3">
    <source>
        <dbReference type="ARBA" id="ARBA00022723"/>
    </source>
</evidence>
<dbReference type="InterPro" id="IPR036291">
    <property type="entry name" value="NAD(P)-bd_dom_sf"/>
</dbReference>
<reference evidence="8 9" key="1">
    <citation type="journal article" date="2015" name="Int. J. Syst. Evol. Microbiol.">
        <title>Revisiting Corynebacterium glyciniphilum (ex Kubota et al., 1972) sp. nov., nom. rev., isolated from putrefied banana.</title>
        <authorList>
            <person name="Al-Dilaimi A."/>
            <person name="Bednarz H."/>
            <person name="Lomker A."/>
            <person name="Niehaus K."/>
            <person name="Kalinowski J."/>
            <person name="Ruckert C."/>
        </authorList>
    </citation>
    <scope>NUCLEOTIDE SEQUENCE [LARGE SCALE GENOMIC DNA]</scope>
    <source>
        <strain evidence="8">AJ 3170</strain>
    </source>
</reference>
<dbReference type="InterPro" id="IPR013154">
    <property type="entry name" value="ADH-like_N"/>
</dbReference>
<dbReference type="Pfam" id="PF08240">
    <property type="entry name" value="ADH_N"/>
    <property type="match status" value="1"/>
</dbReference>
<dbReference type="KEGG" id="cgy:CGLY_10510"/>
<dbReference type="CDD" id="cd08233">
    <property type="entry name" value="butanediol_DH_like"/>
    <property type="match status" value="1"/>
</dbReference>
<feature type="domain" description="Enoyl reductase (ER)" evidence="7">
    <location>
        <begin position="10"/>
        <end position="334"/>
    </location>
</feature>
<evidence type="ECO:0000256" key="5">
    <source>
        <dbReference type="ARBA" id="ARBA00023002"/>
    </source>
</evidence>
<dbReference type="InterPro" id="IPR011032">
    <property type="entry name" value="GroES-like_sf"/>
</dbReference>
<dbReference type="InterPro" id="IPR020843">
    <property type="entry name" value="ER"/>
</dbReference>
<keyword evidence="3 6" id="KW-0479">Metal-binding</keyword>
<dbReference type="EC" id="1.1.1.4" evidence="8"/>
<dbReference type="HOGENOM" id="CLU_026673_11_0_11"/>
<evidence type="ECO:0000313" key="9">
    <source>
        <dbReference type="Proteomes" id="UP000023703"/>
    </source>
</evidence>
<dbReference type="AlphaFoldDB" id="X5DV68"/>
<gene>
    <name evidence="8" type="primary">bdhA</name>
    <name evidence="8" type="ORF">CGLY_10510</name>
</gene>
<dbReference type="GO" id="GO:0008270">
    <property type="term" value="F:zinc ion binding"/>
    <property type="evidence" value="ECO:0007669"/>
    <property type="project" value="InterPro"/>
</dbReference>
<comment type="cofactor">
    <cofactor evidence="1 6">
        <name>Zn(2+)</name>
        <dbReference type="ChEBI" id="CHEBI:29105"/>
    </cofactor>
</comment>
<dbReference type="eggNOG" id="COG1063">
    <property type="taxonomic scope" value="Bacteria"/>
</dbReference>
<dbReference type="RefSeq" id="WP_038552599.1">
    <property type="nucleotide sequence ID" value="NZ_CP006842.1"/>
</dbReference>
<proteinExistence type="inferred from homology"/>
<dbReference type="InterPro" id="IPR013149">
    <property type="entry name" value="ADH-like_C"/>
</dbReference>
<dbReference type="SMART" id="SM00829">
    <property type="entry name" value="PKS_ER"/>
    <property type="match status" value="1"/>
</dbReference>
<dbReference type="Gene3D" id="3.40.50.720">
    <property type="entry name" value="NAD(P)-binding Rossmann-like Domain"/>
    <property type="match status" value="1"/>
</dbReference>
<evidence type="ECO:0000313" key="8">
    <source>
        <dbReference type="EMBL" id="AHW64547.1"/>
    </source>
</evidence>
<dbReference type="STRING" id="1404245.CGLY_10510"/>
<keyword evidence="5 8" id="KW-0560">Oxidoreductase</keyword>
<dbReference type="OrthoDB" id="9797931at2"/>
<evidence type="ECO:0000256" key="2">
    <source>
        <dbReference type="ARBA" id="ARBA00008072"/>
    </source>
</evidence>
<organism evidence="8 9">
    <name type="scientific">Corynebacterium glyciniphilum AJ 3170</name>
    <dbReference type="NCBI Taxonomy" id="1404245"/>
    <lineage>
        <taxon>Bacteria</taxon>
        <taxon>Bacillati</taxon>
        <taxon>Actinomycetota</taxon>
        <taxon>Actinomycetes</taxon>
        <taxon>Mycobacteriales</taxon>
        <taxon>Corynebacteriaceae</taxon>
        <taxon>Corynebacterium</taxon>
    </lineage>
</organism>
<dbReference type="InterPro" id="IPR002328">
    <property type="entry name" value="ADH_Zn_CS"/>
</dbReference>
<dbReference type="SUPFAM" id="SSF51735">
    <property type="entry name" value="NAD(P)-binding Rossmann-fold domains"/>
    <property type="match status" value="1"/>
</dbReference>